<dbReference type="PANTHER" id="PTHR39599">
    <property type="entry name" value="GPI-ANCHORED PROTEIN (EUROFUNG)-RELATED-RELATED"/>
    <property type="match status" value="1"/>
</dbReference>
<dbReference type="EMBL" id="JACCJC010000071">
    <property type="protein sequence ID" value="KAF6229616.1"/>
    <property type="molecule type" value="Genomic_DNA"/>
</dbReference>
<feature type="chain" id="PRO_5034921556" description="GPI anchored protein" evidence="2">
    <location>
        <begin position="28"/>
        <end position="480"/>
    </location>
</feature>
<evidence type="ECO:0000313" key="4">
    <source>
        <dbReference type="Proteomes" id="UP000578531"/>
    </source>
</evidence>
<organism evidence="3 4">
    <name type="scientific">Letharia columbiana</name>
    <dbReference type="NCBI Taxonomy" id="112416"/>
    <lineage>
        <taxon>Eukaryota</taxon>
        <taxon>Fungi</taxon>
        <taxon>Dikarya</taxon>
        <taxon>Ascomycota</taxon>
        <taxon>Pezizomycotina</taxon>
        <taxon>Lecanoromycetes</taxon>
        <taxon>OSLEUM clade</taxon>
        <taxon>Lecanoromycetidae</taxon>
        <taxon>Lecanorales</taxon>
        <taxon>Lecanorineae</taxon>
        <taxon>Parmeliaceae</taxon>
        <taxon>Letharia</taxon>
    </lineage>
</organism>
<keyword evidence="4" id="KW-1185">Reference proteome</keyword>
<protein>
    <recommendedName>
        <fullName evidence="5">GPI anchored protein</fullName>
    </recommendedName>
</protein>
<dbReference type="OrthoDB" id="5428230at2759"/>
<evidence type="ECO:0000256" key="2">
    <source>
        <dbReference type="SAM" id="SignalP"/>
    </source>
</evidence>
<comment type="caution">
    <text evidence="3">The sequence shown here is derived from an EMBL/GenBank/DDBJ whole genome shotgun (WGS) entry which is preliminary data.</text>
</comment>
<dbReference type="AlphaFoldDB" id="A0A8H6FJA6"/>
<keyword evidence="2" id="KW-0732">Signal</keyword>
<reference evidence="3 4" key="1">
    <citation type="journal article" date="2020" name="Genomics">
        <title>Complete, high-quality genomes from long-read metagenomic sequencing of two wolf lichen thalli reveals enigmatic genome architecture.</title>
        <authorList>
            <person name="McKenzie S.K."/>
            <person name="Walston R.F."/>
            <person name="Allen J.L."/>
        </authorList>
    </citation>
    <scope>NUCLEOTIDE SEQUENCE [LARGE SCALE GENOMIC DNA]</scope>
    <source>
        <strain evidence="3">WasteWater2</strain>
    </source>
</reference>
<sequence>MLPLAALQLVPASLLLFIATAPTVTQALDNPWPFGLRPFLTTNSGHESLKRRDGIAITPHATRVPIAVRKMSGDQGEMFFAEYWQFEAETDSESKLALERRRPIPRSLGPLEDEPTVKDWVNASVPQPLQAPFSLHTSHQLNSRPLFSRLLRSPRAIFALDTRAFACPGGTSDCSSINRPYSCCAAGLVCQLTTDSGLGDVGCCNPGEVCGEEVSGCPEEDSVCPDSLGGGCCIPGSVCDGVGCVVGTTLTSTIEPTVTESPASSSISSTSSSSTTPDLIPAVPLTSTSTSTATTSTTSTVTASPSHSSSISTTQSTSSPAAAIRPTSSADPTTTTTASAVTVTTSQCPTGYFQCSAYYHAGCCQVGRDCSLTSCPLPSSTLAVNSDGVTVAVPSGTGGAAVGLGASGCAQGWFSCAGGQGGGCCPSGYACGTSCTATGVVVQGGATGTAKVAKDNGAERADVRSWMAIGVLGLVALIVS</sequence>
<feature type="region of interest" description="Disordered" evidence="1">
    <location>
        <begin position="256"/>
        <end position="335"/>
    </location>
</feature>
<dbReference type="RefSeq" id="XP_037159808.1">
    <property type="nucleotide sequence ID" value="XM_037313351.1"/>
</dbReference>
<name>A0A8H6FJA6_9LECA</name>
<proteinExistence type="predicted"/>
<dbReference type="GeneID" id="59293113"/>
<evidence type="ECO:0000256" key="1">
    <source>
        <dbReference type="SAM" id="MobiDB-lite"/>
    </source>
</evidence>
<gene>
    <name evidence="3" type="ORF">HO173_011471</name>
</gene>
<dbReference type="PANTHER" id="PTHR39599:SF2">
    <property type="entry name" value="ANCHORED PROTEIN, PUTATIVE (AFU_ORTHOLOGUE AFUA_1G09650)-RELATED"/>
    <property type="match status" value="1"/>
</dbReference>
<evidence type="ECO:0008006" key="5">
    <source>
        <dbReference type="Google" id="ProtNLM"/>
    </source>
</evidence>
<dbReference type="Proteomes" id="UP000578531">
    <property type="component" value="Unassembled WGS sequence"/>
</dbReference>
<feature type="compositionally biased region" description="Low complexity" evidence="1">
    <location>
        <begin position="256"/>
        <end position="276"/>
    </location>
</feature>
<feature type="compositionally biased region" description="Low complexity" evidence="1">
    <location>
        <begin position="286"/>
        <end position="335"/>
    </location>
</feature>
<accession>A0A8H6FJA6</accession>
<evidence type="ECO:0000313" key="3">
    <source>
        <dbReference type="EMBL" id="KAF6229616.1"/>
    </source>
</evidence>
<feature type="signal peptide" evidence="2">
    <location>
        <begin position="1"/>
        <end position="27"/>
    </location>
</feature>